<dbReference type="EMBL" id="QTSX02005718">
    <property type="protein sequence ID" value="KAJ9058549.1"/>
    <property type="molecule type" value="Genomic_DNA"/>
</dbReference>
<accession>A0ACC2S887</accession>
<comment type="caution">
    <text evidence="1">The sequence shown here is derived from an EMBL/GenBank/DDBJ whole genome shotgun (WGS) entry which is preliminary data.</text>
</comment>
<evidence type="ECO:0000313" key="2">
    <source>
        <dbReference type="Proteomes" id="UP001165960"/>
    </source>
</evidence>
<evidence type="ECO:0000313" key="1">
    <source>
        <dbReference type="EMBL" id="KAJ9058549.1"/>
    </source>
</evidence>
<name>A0ACC2S887_9FUNG</name>
<protein>
    <submittedName>
        <fullName evidence="1">Uncharacterized protein</fullName>
    </submittedName>
</protein>
<gene>
    <name evidence="1" type="ORF">DSO57_1011237</name>
</gene>
<proteinExistence type="predicted"/>
<organism evidence="1 2">
    <name type="scientific">Entomophthora muscae</name>
    <dbReference type="NCBI Taxonomy" id="34485"/>
    <lineage>
        <taxon>Eukaryota</taxon>
        <taxon>Fungi</taxon>
        <taxon>Fungi incertae sedis</taxon>
        <taxon>Zoopagomycota</taxon>
        <taxon>Entomophthoromycotina</taxon>
        <taxon>Entomophthoromycetes</taxon>
        <taxon>Entomophthorales</taxon>
        <taxon>Entomophthoraceae</taxon>
        <taxon>Entomophthora</taxon>
    </lineage>
</organism>
<reference evidence="1" key="1">
    <citation type="submission" date="2022-04" db="EMBL/GenBank/DDBJ databases">
        <title>Genome of the entomopathogenic fungus Entomophthora muscae.</title>
        <authorList>
            <person name="Elya C."/>
            <person name="Lovett B.R."/>
            <person name="Lee E."/>
            <person name="Macias A.M."/>
            <person name="Hajek A.E."/>
            <person name="De Bivort B.L."/>
            <person name="Kasson M.T."/>
            <person name="De Fine Licht H.H."/>
            <person name="Stajich J.E."/>
        </authorList>
    </citation>
    <scope>NUCLEOTIDE SEQUENCE</scope>
    <source>
        <strain evidence="1">Berkeley</strain>
    </source>
</reference>
<sequence>MKFLLSLIAYSLVASAPARTREFRLPTLDDLSITEAQVAGPTDGRTPVGPLVRGRLPLETAVSGLTQLSQSLEKASMVTLSKRHMPSTKPYDDDYDSDDDSDDDDDEGPSYSRKPEPMIEPMIEPIMEPKLEAQMEPQADNNVNNKVDTKAALGVEPESAAIKQQKAKARNAFGMYKKNGPETK</sequence>
<keyword evidence="2" id="KW-1185">Reference proteome</keyword>
<dbReference type="Proteomes" id="UP001165960">
    <property type="component" value="Unassembled WGS sequence"/>
</dbReference>